<dbReference type="GO" id="GO:0016020">
    <property type="term" value="C:membrane"/>
    <property type="evidence" value="ECO:0007669"/>
    <property type="project" value="UniProtKB-SubCell"/>
</dbReference>
<dbReference type="InterPro" id="IPR036396">
    <property type="entry name" value="Cyt_P450_sf"/>
</dbReference>
<keyword evidence="11 14" id="KW-0503">Monooxygenase</keyword>
<dbReference type="InterPro" id="IPR002401">
    <property type="entry name" value="Cyt_P450_E_grp-I"/>
</dbReference>
<comment type="cofactor">
    <cofactor evidence="1 13">
        <name>heme</name>
        <dbReference type="ChEBI" id="CHEBI:30413"/>
    </cofactor>
</comment>
<dbReference type="InterPro" id="IPR017972">
    <property type="entry name" value="Cyt_P450_CS"/>
</dbReference>
<dbReference type="Gene3D" id="1.10.630.10">
    <property type="entry name" value="Cytochrome P450"/>
    <property type="match status" value="1"/>
</dbReference>
<evidence type="ECO:0000256" key="12">
    <source>
        <dbReference type="ARBA" id="ARBA00023136"/>
    </source>
</evidence>
<evidence type="ECO:0000256" key="11">
    <source>
        <dbReference type="ARBA" id="ARBA00023033"/>
    </source>
</evidence>
<dbReference type="InterPro" id="IPR050364">
    <property type="entry name" value="Cytochrome_P450_fung"/>
</dbReference>
<keyword evidence="5 13" id="KW-0349">Heme</keyword>
<comment type="subcellular location">
    <subcellularLocation>
        <location evidence="2">Membrane</location>
        <topology evidence="2">Single-pass membrane protein</topology>
    </subcellularLocation>
</comment>
<keyword evidence="9 14" id="KW-0560">Oxidoreductase</keyword>
<dbReference type="AlphaFoldDB" id="A0A371DNN3"/>
<evidence type="ECO:0000256" key="5">
    <source>
        <dbReference type="ARBA" id="ARBA00022617"/>
    </source>
</evidence>
<reference evidence="16 17" key="1">
    <citation type="journal article" date="2018" name="Biotechnol. Biofuels">
        <title>Integrative visual omics of the white-rot fungus Polyporus brumalis exposes the biotechnological potential of its oxidative enzymes for delignifying raw plant biomass.</title>
        <authorList>
            <person name="Miyauchi S."/>
            <person name="Rancon A."/>
            <person name="Drula E."/>
            <person name="Hage H."/>
            <person name="Chaduli D."/>
            <person name="Favel A."/>
            <person name="Grisel S."/>
            <person name="Henrissat B."/>
            <person name="Herpoel-Gimbert I."/>
            <person name="Ruiz-Duenas F.J."/>
            <person name="Chevret D."/>
            <person name="Hainaut M."/>
            <person name="Lin J."/>
            <person name="Wang M."/>
            <person name="Pangilinan J."/>
            <person name="Lipzen A."/>
            <person name="Lesage-Meessen L."/>
            <person name="Navarro D."/>
            <person name="Riley R."/>
            <person name="Grigoriev I.V."/>
            <person name="Zhou S."/>
            <person name="Raouche S."/>
            <person name="Rosso M.N."/>
        </authorList>
    </citation>
    <scope>NUCLEOTIDE SEQUENCE [LARGE SCALE GENOMIC DNA]</scope>
    <source>
        <strain evidence="16 17">BRFM 1820</strain>
    </source>
</reference>
<dbReference type="Pfam" id="PF00067">
    <property type="entry name" value="p450"/>
    <property type="match status" value="1"/>
</dbReference>
<evidence type="ECO:0000256" key="13">
    <source>
        <dbReference type="PIRSR" id="PIRSR602401-1"/>
    </source>
</evidence>
<dbReference type="PRINTS" id="PR00385">
    <property type="entry name" value="P450"/>
</dbReference>
<dbReference type="GO" id="GO:0016705">
    <property type="term" value="F:oxidoreductase activity, acting on paired donors, with incorporation or reduction of molecular oxygen"/>
    <property type="evidence" value="ECO:0007669"/>
    <property type="project" value="InterPro"/>
</dbReference>
<dbReference type="EMBL" id="KZ857385">
    <property type="protein sequence ID" value="RDX54150.1"/>
    <property type="molecule type" value="Genomic_DNA"/>
</dbReference>
<keyword evidence="6 15" id="KW-0812">Transmembrane</keyword>
<comment type="pathway">
    <text evidence="3">Secondary metabolite biosynthesis.</text>
</comment>
<keyword evidence="12 15" id="KW-0472">Membrane</keyword>
<evidence type="ECO:0000256" key="7">
    <source>
        <dbReference type="ARBA" id="ARBA00022723"/>
    </source>
</evidence>
<evidence type="ECO:0000256" key="6">
    <source>
        <dbReference type="ARBA" id="ARBA00022692"/>
    </source>
</evidence>
<evidence type="ECO:0000256" key="14">
    <source>
        <dbReference type="RuleBase" id="RU000461"/>
    </source>
</evidence>
<feature type="binding site" description="axial binding residue" evidence="13">
    <location>
        <position position="446"/>
    </location>
    <ligand>
        <name>heme</name>
        <dbReference type="ChEBI" id="CHEBI:30413"/>
    </ligand>
    <ligandPart>
        <name>Fe</name>
        <dbReference type="ChEBI" id="CHEBI:18248"/>
    </ligandPart>
</feature>
<evidence type="ECO:0000313" key="17">
    <source>
        <dbReference type="Proteomes" id="UP000256964"/>
    </source>
</evidence>
<keyword evidence="17" id="KW-1185">Reference proteome</keyword>
<dbReference type="GO" id="GO:0020037">
    <property type="term" value="F:heme binding"/>
    <property type="evidence" value="ECO:0007669"/>
    <property type="project" value="InterPro"/>
</dbReference>
<evidence type="ECO:0000256" key="4">
    <source>
        <dbReference type="ARBA" id="ARBA00010617"/>
    </source>
</evidence>
<organism evidence="16 17">
    <name type="scientific">Lentinus brumalis</name>
    <dbReference type="NCBI Taxonomy" id="2498619"/>
    <lineage>
        <taxon>Eukaryota</taxon>
        <taxon>Fungi</taxon>
        <taxon>Dikarya</taxon>
        <taxon>Basidiomycota</taxon>
        <taxon>Agaricomycotina</taxon>
        <taxon>Agaricomycetes</taxon>
        <taxon>Polyporales</taxon>
        <taxon>Polyporaceae</taxon>
        <taxon>Lentinus</taxon>
    </lineage>
</organism>
<gene>
    <name evidence="16" type="ORF">OH76DRAFT_1066776</name>
</gene>
<feature type="transmembrane region" description="Helical" evidence="15">
    <location>
        <begin position="12"/>
        <end position="29"/>
    </location>
</feature>
<dbReference type="PANTHER" id="PTHR46300:SF7">
    <property type="entry name" value="P450, PUTATIVE (EUROFUNG)-RELATED"/>
    <property type="match status" value="1"/>
</dbReference>
<sequence>MMTFALLHLNAWTWTVCGVAIAYFARTYVSARRQRARLPPGPTPLPLIGNVLDMPRKHLARDFAALSEKYGNVVHLNVLGQPVIILGSYQAACDLLEKRSSNYSDRPSSMMVKLCGFGWLFALMNYGQEWRQHRRAFHQQMGADVITQYEPIELRTSRQLLKHLLRSPKDLEAHVKFAFASTVMRIVYGIDLEEPQGRYFDTVERMASVGAEVGVPGRFPVESLPFLRFIPAWCPGGGFKRWAVEVKRDLAQGRNYLWDSAKAAMDEGAVQDSFVTRFMDSLPTDPKEAEEAEERYRGVTATAYVAGAETTNSALQAFFLAMAMYPLVQKKAQQELETVLGFGRLPEFSDRPSLPYIQAIVKELLRWHSVTPLGMPHRAVADDEYKGYFIPEGAWVIANIRAMARDPVLYPDPDNFVPERFIKDGGFELEGRDPAEYAFGFGRRICPGRSFAESSLFILCASILSVFDISAPSDSTGTPIQLEHDDTTLSLVSHPELHDYMIRPRSDRAEQLIHTGVA</sequence>
<dbReference type="PRINTS" id="PR00463">
    <property type="entry name" value="EP450I"/>
</dbReference>
<evidence type="ECO:0000256" key="9">
    <source>
        <dbReference type="ARBA" id="ARBA00023002"/>
    </source>
</evidence>
<evidence type="ECO:0000256" key="10">
    <source>
        <dbReference type="ARBA" id="ARBA00023004"/>
    </source>
</evidence>
<proteinExistence type="inferred from homology"/>
<accession>A0A371DNN3</accession>
<keyword evidence="7 13" id="KW-0479">Metal-binding</keyword>
<evidence type="ECO:0000256" key="8">
    <source>
        <dbReference type="ARBA" id="ARBA00022989"/>
    </source>
</evidence>
<dbReference type="SUPFAM" id="SSF48264">
    <property type="entry name" value="Cytochrome P450"/>
    <property type="match status" value="1"/>
</dbReference>
<dbReference type="PANTHER" id="PTHR46300">
    <property type="entry name" value="P450, PUTATIVE (EUROFUNG)-RELATED-RELATED"/>
    <property type="match status" value="1"/>
</dbReference>
<evidence type="ECO:0000256" key="2">
    <source>
        <dbReference type="ARBA" id="ARBA00004167"/>
    </source>
</evidence>
<dbReference type="STRING" id="139420.A0A371DNN3"/>
<dbReference type="OrthoDB" id="2730913at2759"/>
<dbReference type="GO" id="GO:0005506">
    <property type="term" value="F:iron ion binding"/>
    <property type="evidence" value="ECO:0007669"/>
    <property type="project" value="InterPro"/>
</dbReference>
<dbReference type="PROSITE" id="PS00086">
    <property type="entry name" value="CYTOCHROME_P450"/>
    <property type="match status" value="1"/>
</dbReference>
<dbReference type="CDD" id="cd11065">
    <property type="entry name" value="CYP64-like"/>
    <property type="match status" value="1"/>
</dbReference>
<comment type="similarity">
    <text evidence="4 14">Belongs to the cytochrome P450 family.</text>
</comment>
<protein>
    <submittedName>
        <fullName evidence="16">Cytochrome P450</fullName>
    </submittedName>
</protein>
<dbReference type="Proteomes" id="UP000256964">
    <property type="component" value="Unassembled WGS sequence"/>
</dbReference>
<keyword evidence="10 13" id="KW-0408">Iron</keyword>
<evidence type="ECO:0000256" key="1">
    <source>
        <dbReference type="ARBA" id="ARBA00001971"/>
    </source>
</evidence>
<evidence type="ECO:0000256" key="3">
    <source>
        <dbReference type="ARBA" id="ARBA00005179"/>
    </source>
</evidence>
<name>A0A371DNN3_9APHY</name>
<evidence type="ECO:0000313" key="16">
    <source>
        <dbReference type="EMBL" id="RDX54150.1"/>
    </source>
</evidence>
<dbReference type="InterPro" id="IPR001128">
    <property type="entry name" value="Cyt_P450"/>
</dbReference>
<evidence type="ECO:0000256" key="15">
    <source>
        <dbReference type="SAM" id="Phobius"/>
    </source>
</evidence>
<keyword evidence="8 15" id="KW-1133">Transmembrane helix</keyword>
<dbReference type="GO" id="GO:0004497">
    <property type="term" value="F:monooxygenase activity"/>
    <property type="evidence" value="ECO:0007669"/>
    <property type="project" value="UniProtKB-KW"/>
</dbReference>